<dbReference type="Pfam" id="PF00384">
    <property type="entry name" value="Molybdopterin"/>
    <property type="match status" value="1"/>
</dbReference>
<dbReference type="GO" id="GO:0046872">
    <property type="term" value="F:metal ion binding"/>
    <property type="evidence" value="ECO:0007669"/>
    <property type="project" value="UniProtKB-KW"/>
</dbReference>
<sequence>MSLVRESNCQLCGYFCGLRVSVDDNERVTRVRPDSARYPHDPSVIAQCRRFAANKEILDHPERLNHPLKRNGERGSGKWQRVTWEEAMADIASRLKDLKFRYGAETLASCISAPHTIYWPLHRFLNLWGTPNNVGIGTVCWNPRIWVNSLTYGWPLEDELDPSATRCVMLWGINPAESDRSLFWRTVKDYAASGGTLIVIDPRRTATARLTDRWLAVRPGTDGALALGILNVVIQEGLVDHGFVEHWCSGYAGLAQRVKEYTPQMVAGITGISASDIVESAVLYASSKPAAIFTGLGIDMSGIHCTQALRAIAALRAVTGNLDVPGASFINDRPDFVPEIELELSDRLPDSQRAKKLGAGLFRLQRYEGYERLTQFTMRHGKQLPARYLTSAHPHLLWQAMITGEPYPIRALICMASNPLLCQANTKLVYQALKSLDLLVVLEQFLTPTAMLADYVLPVTGSFEQPLMQTNGGVANIAYGGPAALAPRFERRTDFDFWNELGRRCGQEEYWPWNTLEETLTDVLAPAGMSWSDFCRTGFYAPEKEYRKWEKNGFATPSGKVELRSTLLEEFGHDPLPAYLPTNRADHEFPLALMTGARKHPYYASEFRQVKRIRRLHPRPVAEISLATADRFAIRPGDMIWIETRQGRIKQEATIAEMRDDLVSVEYGWWYPEKGAMEPGLGGLWESNANVLTAADTAFCDPILGQWDFRSIPCRIYKVEGVSDASVG</sequence>
<accession>A0A9W6D4J2</accession>
<comment type="similarity">
    <text evidence="1">Belongs to the prokaryotic molybdopterin-containing oxidoreductase family.</text>
</comment>
<evidence type="ECO:0000256" key="2">
    <source>
        <dbReference type="ARBA" id="ARBA00022723"/>
    </source>
</evidence>
<dbReference type="EMBL" id="BSDR01000001">
    <property type="protein sequence ID" value="GLI33026.1"/>
    <property type="molecule type" value="Genomic_DNA"/>
</dbReference>
<dbReference type="GO" id="GO:0043546">
    <property type="term" value="F:molybdopterin cofactor binding"/>
    <property type="evidence" value="ECO:0007669"/>
    <property type="project" value="InterPro"/>
</dbReference>
<proteinExistence type="inferred from homology"/>
<keyword evidence="2" id="KW-0479">Metal-binding</keyword>
<comment type="caution">
    <text evidence="7">The sequence shown here is derived from an EMBL/GenBank/DDBJ whole genome shotgun (WGS) entry which is preliminary data.</text>
</comment>
<dbReference type="AlphaFoldDB" id="A0A9W6D4J2"/>
<dbReference type="RefSeq" id="WP_281792044.1">
    <property type="nucleotide sequence ID" value="NZ_BSDR01000001.1"/>
</dbReference>
<dbReference type="SUPFAM" id="SSF50692">
    <property type="entry name" value="ADC-like"/>
    <property type="match status" value="1"/>
</dbReference>
<dbReference type="Gene3D" id="3.40.228.10">
    <property type="entry name" value="Dimethylsulfoxide Reductase, domain 2"/>
    <property type="match status" value="1"/>
</dbReference>
<dbReference type="InterPro" id="IPR009010">
    <property type="entry name" value="Asp_de-COase-like_dom_sf"/>
</dbReference>
<evidence type="ECO:0000259" key="6">
    <source>
        <dbReference type="Pfam" id="PF01568"/>
    </source>
</evidence>
<dbReference type="InterPro" id="IPR037949">
    <property type="entry name" value="MopB_CT_Acetylene-hydratase"/>
</dbReference>
<dbReference type="PANTHER" id="PTHR43742:SF6">
    <property type="entry name" value="OXIDOREDUCTASE YYAE-RELATED"/>
    <property type="match status" value="1"/>
</dbReference>
<dbReference type="InterPro" id="IPR050612">
    <property type="entry name" value="Prok_Mopterin_Oxidored"/>
</dbReference>
<reference evidence="7" key="1">
    <citation type="submission" date="2022-12" db="EMBL/GenBank/DDBJ databases">
        <title>Reference genome sequencing for broad-spectrum identification of bacterial and archaeal isolates by mass spectrometry.</title>
        <authorList>
            <person name="Sekiguchi Y."/>
            <person name="Tourlousse D.M."/>
        </authorList>
    </citation>
    <scope>NUCLEOTIDE SEQUENCE</scope>
    <source>
        <strain evidence="7">ASRB1</strain>
    </source>
</reference>
<dbReference type="GO" id="GO:0016491">
    <property type="term" value="F:oxidoreductase activity"/>
    <property type="evidence" value="ECO:0007669"/>
    <property type="project" value="InterPro"/>
</dbReference>
<dbReference type="SUPFAM" id="SSF53706">
    <property type="entry name" value="Formate dehydrogenase/DMSO reductase, domains 1-3"/>
    <property type="match status" value="1"/>
</dbReference>
<dbReference type="Gene3D" id="2.40.40.20">
    <property type="match status" value="1"/>
</dbReference>
<dbReference type="InterPro" id="IPR006657">
    <property type="entry name" value="MoPterin_dinucl-bd_dom"/>
</dbReference>
<feature type="domain" description="Molybdopterin dinucleotide-binding" evidence="6">
    <location>
        <begin position="592"/>
        <end position="697"/>
    </location>
</feature>
<dbReference type="Gene3D" id="3.40.50.740">
    <property type="match status" value="1"/>
</dbReference>
<gene>
    <name evidence="7" type="ORF">DAMNIGENAA_04590</name>
</gene>
<dbReference type="InterPro" id="IPR006656">
    <property type="entry name" value="Mopterin_OxRdtase"/>
</dbReference>
<dbReference type="Gene3D" id="2.20.25.90">
    <property type="entry name" value="ADC-like domains"/>
    <property type="match status" value="1"/>
</dbReference>
<dbReference type="GO" id="GO:0018818">
    <property type="term" value="F:acetylene hydratase activity"/>
    <property type="evidence" value="ECO:0007669"/>
    <property type="project" value="InterPro"/>
</dbReference>
<evidence type="ECO:0000313" key="8">
    <source>
        <dbReference type="Proteomes" id="UP001144372"/>
    </source>
</evidence>
<keyword evidence="4" id="KW-0411">Iron-sulfur</keyword>
<dbReference type="Proteomes" id="UP001144372">
    <property type="component" value="Unassembled WGS sequence"/>
</dbReference>
<dbReference type="PANTHER" id="PTHR43742">
    <property type="entry name" value="TRIMETHYLAMINE-N-OXIDE REDUCTASE"/>
    <property type="match status" value="1"/>
</dbReference>
<organism evidence="7 8">
    <name type="scientific">Desulforhabdus amnigena</name>
    <dbReference type="NCBI Taxonomy" id="40218"/>
    <lineage>
        <taxon>Bacteria</taxon>
        <taxon>Pseudomonadati</taxon>
        <taxon>Thermodesulfobacteriota</taxon>
        <taxon>Syntrophobacteria</taxon>
        <taxon>Syntrophobacterales</taxon>
        <taxon>Syntrophobacteraceae</taxon>
        <taxon>Desulforhabdus</taxon>
    </lineage>
</organism>
<evidence type="ECO:0000313" key="7">
    <source>
        <dbReference type="EMBL" id="GLI33026.1"/>
    </source>
</evidence>
<name>A0A9W6D4J2_9BACT</name>
<dbReference type="GO" id="GO:0051536">
    <property type="term" value="F:iron-sulfur cluster binding"/>
    <property type="evidence" value="ECO:0007669"/>
    <property type="project" value="UniProtKB-KW"/>
</dbReference>
<evidence type="ECO:0000256" key="4">
    <source>
        <dbReference type="ARBA" id="ARBA00023014"/>
    </source>
</evidence>
<evidence type="ECO:0000259" key="5">
    <source>
        <dbReference type="Pfam" id="PF00384"/>
    </source>
</evidence>
<feature type="domain" description="Molybdopterin oxidoreductase" evidence="5">
    <location>
        <begin position="63"/>
        <end position="503"/>
    </location>
</feature>
<evidence type="ECO:0000256" key="3">
    <source>
        <dbReference type="ARBA" id="ARBA00023004"/>
    </source>
</evidence>
<dbReference type="CDD" id="cd02781">
    <property type="entry name" value="MopB_CT_Acetylene-hydratase"/>
    <property type="match status" value="1"/>
</dbReference>
<keyword evidence="3" id="KW-0408">Iron</keyword>
<evidence type="ECO:0000256" key="1">
    <source>
        <dbReference type="ARBA" id="ARBA00010312"/>
    </source>
</evidence>
<protein>
    <submittedName>
        <fullName evidence="7">Dehydrogenase</fullName>
    </submittedName>
</protein>
<keyword evidence="8" id="KW-1185">Reference proteome</keyword>
<dbReference type="Pfam" id="PF01568">
    <property type="entry name" value="Molydop_binding"/>
    <property type="match status" value="1"/>
</dbReference>